<dbReference type="GO" id="GO:0033468">
    <property type="term" value="P:CMP-keto-3-deoxy-D-manno-octulosonic acid biosynthetic process"/>
    <property type="evidence" value="ECO:0007669"/>
    <property type="project" value="UniProtKB-UniRule"/>
</dbReference>
<dbReference type="PANTHER" id="PTHR42866">
    <property type="entry name" value="3-DEOXY-MANNO-OCTULOSONATE CYTIDYLYLTRANSFERASE"/>
    <property type="match status" value="1"/>
</dbReference>
<keyword evidence="2 5" id="KW-0808">Transferase</keyword>
<evidence type="ECO:0000256" key="2">
    <source>
        <dbReference type="ARBA" id="ARBA00022679"/>
    </source>
</evidence>
<dbReference type="NCBIfam" id="TIGR00466">
    <property type="entry name" value="kdsB"/>
    <property type="match status" value="1"/>
</dbReference>
<keyword evidence="7" id="KW-1185">Reference proteome</keyword>
<comment type="similarity">
    <text evidence="5">Belongs to the KdsB family.</text>
</comment>
<dbReference type="Proteomes" id="UP000308528">
    <property type="component" value="Unassembled WGS sequence"/>
</dbReference>
<organism evidence="6 7">
    <name type="scientific">Neolewinella litorea</name>
    <dbReference type="NCBI Taxonomy" id="2562452"/>
    <lineage>
        <taxon>Bacteria</taxon>
        <taxon>Pseudomonadati</taxon>
        <taxon>Bacteroidota</taxon>
        <taxon>Saprospiria</taxon>
        <taxon>Saprospirales</taxon>
        <taxon>Lewinellaceae</taxon>
        <taxon>Neolewinella</taxon>
    </lineage>
</organism>
<protein>
    <recommendedName>
        <fullName evidence="5">3-deoxy-manno-octulosonate cytidylyltransferase</fullName>
        <ecNumber evidence="5">2.7.7.38</ecNumber>
    </recommendedName>
    <alternativeName>
        <fullName evidence="5">CMP-2-keto-3-deoxyoctulosonic acid synthase</fullName>
        <shortName evidence="5">CKS</shortName>
        <shortName evidence="5">CMP-KDO synthase</shortName>
    </alternativeName>
</protein>
<comment type="caution">
    <text evidence="6">The sequence shown here is derived from an EMBL/GenBank/DDBJ whole genome shotgun (WGS) entry which is preliminary data.</text>
</comment>
<dbReference type="FunFam" id="3.90.550.10:FF:000011">
    <property type="entry name" value="3-deoxy-manno-octulosonate cytidylyltransferase"/>
    <property type="match status" value="1"/>
</dbReference>
<keyword evidence="3 5" id="KW-0548">Nucleotidyltransferase</keyword>
<dbReference type="UniPathway" id="UPA00358">
    <property type="reaction ID" value="UER00476"/>
</dbReference>
<dbReference type="NCBIfam" id="NF003952">
    <property type="entry name" value="PRK05450.1-5"/>
    <property type="match status" value="1"/>
</dbReference>
<evidence type="ECO:0000256" key="5">
    <source>
        <dbReference type="HAMAP-Rule" id="MF_00057"/>
    </source>
</evidence>
<dbReference type="InterPro" id="IPR029044">
    <property type="entry name" value="Nucleotide-diphossugar_trans"/>
</dbReference>
<name>A0A4S4NNB5_9BACT</name>
<sequence>MVLAVIPARFASTRLPGKPLVDVGGETLVQRVYGAVRRAGVADEVVVATDDQRIFDHVMEFGGRAVMTSPDHLSGTDRVAEAARQFPEATIVINVQGDEPFLTADQLAAVIDPFADPKVSVATLATPIRDEHALLSPNVVKVVRGDDGQALYFSRHAIPYLRDVPIGRWIDAGKHFQHIGLYAFRAALLQELTALPPAPLEREESLEQLRWLAGGYRIHVALTDTPSLGIDTPADLEEAIRRLQG</sequence>
<evidence type="ECO:0000313" key="7">
    <source>
        <dbReference type="Proteomes" id="UP000308528"/>
    </source>
</evidence>
<dbReference type="Pfam" id="PF02348">
    <property type="entry name" value="CTP_transf_3"/>
    <property type="match status" value="1"/>
</dbReference>
<keyword evidence="5" id="KW-0963">Cytoplasm</keyword>
<dbReference type="HAMAP" id="MF_00057">
    <property type="entry name" value="KdsB"/>
    <property type="match status" value="1"/>
</dbReference>
<dbReference type="GO" id="GO:0016020">
    <property type="term" value="C:membrane"/>
    <property type="evidence" value="ECO:0007669"/>
    <property type="project" value="UniProtKB-SubCell"/>
</dbReference>
<dbReference type="Gene3D" id="3.90.550.10">
    <property type="entry name" value="Spore Coat Polysaccharide Biosynthesis Protein SpsA, Chain A"/>
    <property type="match status" value="1"/>
</dbReference>
<evidence type="ECO:0000256" key="1">
    <source>
        <dbReference type="ARBA" id="ARBA00004370"/>
    </source>
</evidence>
<evidence type="ECO:0000256" key="3">
    <source>
        <dbReference type="ARBA" id="ARBA00022695"/>
    </source>
</evidence>
<comment type="catalytic activity">
    <reaction evidence="5">
        <text>3-deoxy-alpha-D-manno-oct-2-ulosonate + CTP = CMP-3-deoxy-beta-D-manno-octulosonate + diphosphate</text>
        <dbReference type="Rhea" id="RHEA:23448"/>
        <dbReference type="ChEBI" id="CHEBI:33019"/>
        <dbReference type="ChEBI" id="CHEBI:37563"/>
        <dbReference type="ChEBI" id="CHEBI:85986"/>
        <dbReference type="ChEBI" id="CHEBI:85987"/>
        <dbReference type="EC" id="2.7.7.38"/>
    </reaction>
</comment>
<reference evidence="6 7" key="1">
    <citation type="submission" date="2019-04" db="EMBL/GenBank/DDBJ databases">
        <title>Lewinella litorea sp. nov., isolated from a marine sand.</title>
        <authorList>
            <person name="Yoon J.-H."/>
        </authorList>
    </citation>
    <scope>NUCLEOTIDE SEQUENCE [LARGE SCALE GENOMIC DNA]</scope>
    <source>
        <strain evidence="6 7">HSMS-39</strain>
    </source>
</reference>
<dbReference type="GO" id="GO:0009103">
    <property type="term" value="P:lipopolysaccharide biosynthetic process"/>
    <property type="evidence" value="ECO:0007669"/>
    <property type="project" value="UniProtKB-UniRule"/>
</dbReference>
<dbReference type="RefSeq" id="WP_136456304.1">
    <property type="nucleotide sequence ID" value="NZ_SRSF01000001.1"/>
</dbReference>
<keyword evidence="4 5" id="KW-0448">Lipopolysaccharide biosynthesis</keyword>
<dbReference type="GO" id="GO:0005829">
    <property type="term" value="C:cytosol"/>
    <property type="evidence" value="ECO:0007669"/>
    <property type="project" value="TreeGrafter"/>
</dbReference>
<evidence type="ECO:0000256" key="4">
    <source>
        <dbReference type="ARBA" id="ARBA00022985"/>
    </source>
</evidence>
<comment type="pathway">
    <text evidence="5">Nucleotide-sugar biosynthesis; CMP-3-deoxy-D-manno-octulosonate biosynthesis; CMP-3-deoxy-D-manno-octulosonate from 3-deoxy-D-manno-octulosonate and CTP: step 1/1.</text>
</comment>
<dbReference type="EMBL" id="SRSF01000001">
    <property type="protein sequence ID" value="THH41464.1"/>
    <property type="molecule type" value="Genomic_DNA"/>
</dbReference>
<evidence type="ECO:0000313" key="6">
    <source>
        <dbReference type="EMBL" id="THH41464.1"/>
    </source>
</evidence>
<dbReference type="AlphaFoldDB" id="A0A4S4NNB5"/>
<dbReference type="OrthoDB" id="9815559at2"/>
<dbReference type="CDD" id="cd02517">
    <property type="entry name" value="CMP-KDO-Synthetase"/>
    <property type="match status" value="1"/>
</dbReference>
<dbReference type="InterPro" id="IPR003329">
    <property type="entry name" value="Cytidylyl_trans"/>
</dbReference>
<dbReference type="EC" id="2.7.7.38" evidence="5"/>
<dbReference type="GO" id="GO:0008690">
    <property type="term" value="F:3-deoxy-manno-octulosonate cytidylyltransferase activity"/>
    <property type="evidence" value="ECO:0007669"/>
    <property type="project" value="UniProtKB-UniRule"/>
</dbReference>
<dbReference type="InterPro" id="IPR004528">
    <property type="entry name" value="KdsB"/>
</dbReference>
<dbReference type="NCBIfam" id="NF003950">
    <property type="entry name" value="PRK05450.1-3"/>
    <property type="match status" value="1"/>
</dbReference>
<proteinExistence type="inferred from homology"/>
<gene>
    <name evidence="5 6" type="primary">kdsB</name>
    <name evidence="6" type="ORF">E4021_02375</name>
</gene>
<comment type="function">
    <text evidence="5">Activates KDO (a required 8-carbon sugar) for incorporation into bacterial lipopolysaccharide in Gram-negative bacteria.</text>
</comment>
<dbReference type="PANTHER" id="PTHR42866:SF2">
    <property type="entry name" value="3-DEOXY-MANNO-OCTULOSONATE CYTIDYLYLTRANSFERASE, MITOCHONDRIAL"/>
    <property type="match status" value="1"/>
</dbReference>
<comment type="subcellular location">
    <subcellularLocation>
        <location evidence="5">Cytoplasm</location>
    </subcellularLocation>
    <subcellularLocation>
        <location evidence="1">Membrane</location>
    </subcellularLocation>
</comment>
<dbReference type="NCBIfam" id="NF009905">
    <property type="entry name" value="PRK13368.1"/>
    <property type="match status" value="1"/>
</dbReference>
<accession>A0A4S4NNB5</accession>
<dbReference type="SUPFAM" id="SSF53448">
    <property type="entry name" value="Nucleotide-diphospho-sugar transferases"/>
    <property type="match status" value="1"/>
</dbReference>